<sequence>MYTHRHTNSYDLVGTNYRNSDCSFSSGLAMNYGDYFLGRNSVEKPETGPNRNSNIDSIFAASQGFRPSLNKQGSNQCGEDIAEQLLNTKSYMQPVLINRLSTDRNSSMSGNFNHCDMLMPFYFQEPVDLFYNNDESTHDSLKTSQTNNSSSESKYVISANNMDLDEILNNDQKLIKLMKDLESIDQPQGQKRLRIKKNQKQSGPLILKKVNNESSNEESNEKSGNSEEENKRRKNKQQVQILQNEYNKESNWTRPFMKDLAKRTGLKASQVYKWHWDQKKKVIEEGKVKRLYYPNEIFQVLDKQGKNITKPLQSVFVINKDQQYQ</sequence>
<dbReference type="InParanoid" id="A0A078AAF6"/>
<comment type="subcellular location">
    <subcellularLocation>
        <location evidence="1">Nucleus</location>
    </subcellularLocation>
</comment>
<accession>A0A078AAF6</accession>
<feature type="DNA-binding region" description="Homeobox" evidence="1">
    <location>
        <begin position="227"/>
        <end position="286"/>
    </location>
</feature>
<dbReference type="InterPro" id="IPR001356">
    <property type="entry name" value="HD"/>
</dbReference>
<keyword evidence="5" id="KW-1185">Reference proteome</keyword>
<dbReference type="PROSITE" id="PS50071">
    <property type="entry name" value="HOMEOBOX_2"/>
    <property type="match status" value="1"/>
</dbReference>
<feature type="region of interest" description="Disordered" evidence="2">
    <location>
        <begin position="186"/>
        <end position="245"/>
    </location>
</feature>
<dbReference type="EMBL" id="CCKQ01006467">
    <property type="protein sequence ID" value="CDW77778.1"/>
    <property type="molecule type" value="Genomic_DNA"/>
</dbReference>
<keyword evidence="1" id="KW-0539">Nucleus</keyword>
<feature type="domain" description="Homeobox" evidence="3">
    <location>
        <begin position="225"/>
        <end position="285"/>
    </location>
</feature>
<dbReference type="OrthoDB" id="313485at2759"/>
<name>A0A078AAF6_STYLE</name>
<dbReference type="CDD" id="cd00086">
    <property type="entry name" value="homeodomain"/>
    <property type="match status" value="1"/>
</dbReference>
<gene>
    <name evidence="4" type="primary">Contig11528.g12333</name>
    <name evidence="4" type="ORF">STYLEM_6744</name>
</gene>
<dbReference type="InterPro" id="IPR009057">
    <property type="entry name" value="Homeodomain-like_sf"/>
</dbReference>
<keyword evidence="1" id="KW-0238">DNA-binding</keyword>
<organism evidence="4 5">
    <name type="scientific">Stylonychia lemnae</name>
    <name type="common">Ciliate</name>
    <dbReference type="NCBI Taxonomy" id="5949"/>
    <lineage>
        <taxon>Eukaryota</taxon>
        <taxon>Sar</taxon>
        <taxon>Alveolata</taxon>
        <taxon>Ciliophora</taxon>
        <taxon>Intramacronucleata</taxon>
        <taxon>Spirotrichea</taxon>
        <taxon>Stichotrichia</taxon>
        <taxon>Sporadotrichida</taxon>
        <taxon>Oxytrichidae</taxon>
        <taxon>Stylonychinae</taxon>
        <taxon>Stylonychia</taxon>
    </lineage>
</organism>
<dbReference type="Proteomes" id="UP000039865">
    <property type="component" value="Unassembled WGS sequence"/>
</dbReference>
<dbReference type="GO" id="GO:0003677">
    <property type="term" value="F:DNA binding"/>
    <property type="evidence" value="ECO:0007669"/>
    <property type="project" value="UniProtKB-UniRule"/>
</dbReference>
<feature type="compositionally biased region" description="Basic and acidic residues" evidence="2">
    <location>
        <begin position="219"/>
        <end position="231"/>
    </location>
</feature>
<proteinExistence type="predicted"/>
<keyword evidence="1" id="KW-0371">Homeobox</keyword>
<evidence type="ECO:0000313" key="5">
    <source>
        <dbReference type="Proteomes" id="UP000039865"/>
    </source>
</evidence>
<reference evidence="4 5" key="1">
    <citation type="submission" date="2014-06" db="EMBL/GenBank/DDBJ databases">
        <authorList>
            <person name="Swart Estienne"/>
        </authorList>
    </citation>
    <scope>NUCLEOTIDE SEQUENCE [LARGE SCALE GENOMIC DNA]</scope>
    <source>
        <strain evidence="4 5">130c</strain>
    </source>
</reference>
<dbReference type="GO" id="GO:0005634">
    <property type="term" value="C:nucleus"/>
    <property type="evidence" value="ECO:0007669"/>
    <property type="project" value="UniProtKB-SubCell"/>
</dbReference>
<evidence type="ECO:0000259" key="3">
    <source>
        <dbReference type="PROSITE" id="PS50071"/>
    </source>
</evidence>
<dbReference type="Gene3D" id="1.10.10.60">
    <property type="entry name" value="Homeodomain-like"/>
    <property type="match status" value="1"/>
</dbReference>
<evidence type="ECO:0000256" key="2">
    <source>
        <dbReference type="SAM" id="MobiDB-lite"/>
    </source>
</evidence>
<protein>
    <recommendedName>
        <fullName evidence="3">Homeobox domain-containing protein</fullName>
    </recommendedName>
</protein>
<dbReference type="AlphaFoldDB" id="A0A078AAF6"/>
<evidence type="ECO:0000313" key="4">
    <source>
        <dbReference type="EMBL" id="CDW77778.1"/>
    </source>
</evidence>
<dbReference type="SUPFAM" id="SSF46689">
    <property type="entry name" value="Homeodomain-like"/>
    <property type="match status" value="1"/>
</dbReference>
<evidence type="ECO:0000256" key="1">
    <source>
        <dbReference type="PROSITE-ProRule" id="PRU00108"/>
    </source>
</evidence>